<dbReference type="AlphaFoldDB" id="F0SJY9"/>
<organism evidence="3 4">
    <name type="scientific">Rubinisphaera brasiliensis (strain ATCC 49424 / DSM 5305 / JCM 21570 / IAM 15109 / NBRC 103401 / IFAM 1448)</name>
    <name type="common">Planctomyces brasiliensis</name>
    <dbReference type="NCBI Taxonomy" id="756272"/>
    <lineage>
        <taxon>Bacteria</taxon>
        <taxon>Pseudomonadati</taxon>
        <taxon>Planctomycetota</taxon>
        <taxon>Planctomycetia</taxon>
        <taxon>Planctomycetales</taxon>
        <taxon>Planctomycetaceae</taxon>
        <taxon>Rubinisphaera</taxon>
    </lineage>
</organism>
<dbReference type="STRING" id="756272.Plabr_1058"/>
<proteinExistence type="predicted"/>
<dbReference type="InterPro" id="IPR043906">
    <property type="entry name" value="Gfo/Idh/MocA_OxRdtase_bact_C"/>
</dbReference>
<dbReference type="eggNOG" id="COG0673">
    <property type="taxonomic scope" value="Bacteria"/>
</dbReference>
<dbReference type="OrthoDB" id="9788246at2"/>
<dbReference type="PANTHER" id="PTHR43818:SF5">
    <property type="entry name" value="OXIDOREDUCTASE FAMILY PROTEIN"/>
    <property type="match status" value="1"/>
</dbReference>
<dbReference type="GO" id="GO:0000166">
    <property type="term" value="F:nucleotide binding"/>
    <property type="evidence" value="ECO:0007669"/>
    <property type="project" value="InterPro"/>
</dbReference>
<dbReference type="KEGG" id="pbs:Plabr_1058"/>
<evidence type="ECO:0000313" key="3">
    <source>
        <dbReference type="EMBL" id="ADY58678.1"/>
    </source>
</evidence>
<protein>
    <submittedName>
        <fullName evidence="3">Oxidoreductase domain protein</fullName>
    </submittedName>
</protein>
<dbReference type="PROSITE" id="PS51318">
    <property type="entry name" value="TAT"/>
    <property type="match status" value="1"/>
</dbReference>
<accession>F0SJY9</accession>
<evidence type="ECO:0000259" key="2">
    <source>
        <dbReference type="Pfam" id="PF19051"/>
    </source>
</evidence>
<dbReference type="SUPFAM" id="SSF55347">
    <property type="entry name" value="Glyceraldehyde-3-phosphate dehydrogenase-like, C-terminal domain"/>
    <property type="match status" value="1"/>
</dbReference>
<sequence length="445" mass="49511">MKLHFPTRRQFLESTAATASLAAIAWPGSQTSAEPKSANERLRVGLIGCGWLPDIKRQGRGMALGRQVTPLADLVAICDVDRIALDFGNQRLTSGKAALHEDYRDMLEQEDLDAVIIASPDHWHAKMSIDAMRAGLDVYCEKPATLTIAEGRQMAEVARETKRILQVGTQQRTENNQRFAKAVAMVRAGRIGQLQQIHIGLDAGNVGGSFETAAPPKHFNWDLWLGPAPECDYLRERTHWTFRWWFEYAGGKLTDWGAHHVDIAHWAMNLPDGTGPTRIAGNGEFQMPYKDGYAVRDDMYNTPSTFAVRCDFPDDVQMTLDSGRNGITFTGSDGRFFVNRNTLEGKPVDDLKNNPLPAGSLEQLYGGQPSKSHMQNFLDCVRTRRQPVSDIGSHHAAITTCHLANLALRLQRPLQWNAAAERFVDDTQADTFLARPARAGYEIEA</sequence>
<dbReference type="InterPro" id="IPR006311">
    <property type="entry name" value="TAT_signal"/>
</dbReference>
<keyword evidence="4" id="KW-1185">Reference proteome</keyword>
<dbReference type="InterPro" id="IPR000683">
    <property type="entry name" value="Gfo/Idh/MocA-like_OxRdtase_N"/>
</dbReference>
<dbReference type="SUPFAM" id="SSF51735">
    <property type="entry name" value="NAD(P)-binding Rossmann-fold domains"/>
    <property type="match status" value="1"/>
</dbReference>
<evidence type="ECO:0000313" key="4">
    <source>
        <dbReference type="Proteomes" id="UP000006860"/>
    </source>
</evidence>
<dbReference type="Gene3D" id="3.40.50.720">
    <property type="entry name" value="NAD(P)-binding Rossmann-like Domain"/>
    <property type="match status" value="1"/>
</dbReference>
<dbReference type="Pfam" id="PF19051">
    <property type="entry name" value="GFO_IDH_MocA_C2"/>
    <property type="match status" value="1"/>
</dbReference>
<dbReference type="Proteomes" id="UP000006860">
    <property type="component" value="Chromosome"/>
</dbReference>
<feature type="domain" description="Gfo/Idh/MocA-like oxidoreductase N-terminal" evidence="1">
    <location>
        <begin position="42"/>
        <end position="168"/>
    </location>
</feature>
<dbReference type="PANTHER" id="PTHR43818">
    <property type="entry name" value="BCDNA.GH03377"/>
    <property type="match status" value="1"/>
</dbReference>
<dbReference type="HOGENOM" id="CLU_023194_24_0_0"/>
<dbReference type="EMBL" id="CP002546">
    <property type="protein sequence ID" value="ADY58678.1"/>
    <property type="molecule type" value="Genomic_DNA"/>
</dbReference>
<dbReference type="Pfam" id="PF01408">
    <property type="entry name" value="GFO_IDH_MocA"/>
    <property type="match status" value="1"/>
</dbReference>
<dbReference type="InterPro" id="IPR036291">
    <property type="entry name" value="NAD(P)-bd_dom_sf"/>
</dbReference>
<dbReference type="RefSeq" id="WP_013627411.1">
    <property type="nucleotide sequence ID" value="NC_015174.1"/>
</dbReference>
<evidence type="ECO:0000259" key="1">
    <source>
        <dbReference type="Pfam" id="PF01408"/>
    </source>
</evidence>
<feature type="domain" description="Gfo/Idh/MocA-like oxidoreductase bacterial type C-terminal" evidence="2">
    <location>
        <begin position="212"/>
        <end position="442"/>
    </location>
</feature>
<reference evidence="4" key="1">
    <citation type="submission" date="2011-02" db="EMBL/GenBank/DDBJ databases">
        <title>The complete genome of Planctomyces brasiliensis DSM 5305.</title>
        <authorList>
            <person name="Lucas S."/>
            <person name="Copeland A."/>
            <person name="Lapidus A."/>
            <person name="Bruce D."/>
            <person name="Goodwin L."/>
            <person name="Pitluck S."/>
            <person name="Kyrpides N."/>
            <person name="Mavromatis K."/>
            <person name="Pagani I."/>
            <person name="Ivanova N."/>
            <person name="Ovchinnikova G."/>
            <person name="Lu M."/>
            <person name="Detter J.C."/>
            <person name="Han C."/>
            <person name="Land M."/>
            <person name="Hauser L."/>
            <person name="Markowitz V."/>
            <person name="Cheng J.-F."/>
            <person name="Hugenholtz P."/>
            <person name="Woyke T."/>
            <person name="Wu D."/>
            <person name="Tindall B."/>
            <person name="Pomrenke H.G."/>
            <person name="Brambilla E."/>
            <person name="Klenk H.-P."/>
            <person name="Eisen J.A."/>
        </authorList>
    </citation>
    <scope>NUCLEOTIDE SEQUENCE [LARGE SCALE GENOMIC DNA]</scope>
    <source>
        <strain evidence="4">ATCC 49424 / DSM 5305 / JCM 21570 / NBRC 103401 / IFAM 1448</strain>
    </source>
</reference>
<gene>
    <name evidence="3" type="ordered locus">Plabr_1058</name>
</gene>
<dbReference type="Gene3D" id="3.30.360.10">
    <property type="entry name" value="Dihydrodipicolinate Reductase, domain 2"/>
    <property type="match status" value="1"/>
</dbReference>
<dbReference type="InterPro" id="IPR050463">
    <property type="entry name" value="Gfo/Idh/MocA_oxidrdct_glycsds"/>
</dbReference>
<name>F0SJY9_RUBBR</name>